<keyword evidence="3" id="KW-1185">Reference proteome</keyword>
<protein>
    <submittedName>
        <fullName evidence="2">Uncharacterized protein</fullName>
    </submittedName>
</protein>
<dbReference type="AlphaFoldDB" id="A0A9W9L609"/>
<comment type="caution">
    <text evidence="2">The sequence shown here is derived from an EMBL/GenBank/DDBJ whole genome shotgun (WGS) entry which is preliminary data.</text>
</comment>
<reference evidence="2" key="2">
    <citation type="journal article" date="2023" name="IMA Fungus">
        <title>Comparative genomic study of the Penicillium genus elucidates a diverse pangenome and 15 lateral gene transfer events.</title>
        <authorList>
            <person name="Petersen C."/>
            <person name="Sorensen T."/>
            <person name="Nielsen M.R."/>
            <person name="Sondergaard T.E."/>
            <person name="Sorensen J.L."/>
            <person name="Fitzpatrick D.A."/>
            <person name="Frisvad J.C."/>
            <person name="Nielsen K.L."/>
        </authorList>
    </citation>
    <scope>NUCLEOTIDE SEQUENCE</scope>
    <source>
        <strain evidence="2">IBT 21472</strain>
    </source>
</reference>
<evidence type="ECO:0000313" key="3">
    <source>
        <dbReference type="Proteomes" id="UP001147746"/>
    </source>
</evidence>
<dbReference type="Proteomes" id="UP001147746">
    <property type="component" value="Unassembled WGS sequence"/>
</dbReference>
<reference evidence="2" key="1">
    <citation type="submission" date="2022-12" db="EMBL/GenBank/DDBJ databases">
        <authorList>
            <person name="Petersen C."/>
        </authorList>
    </citation>
    <scope>NUCLEOTIDE SEQUENCE</scope>
    <source>
        <strain evidence="2">IBT 21472</strain>
    </source>
</reference>
<evidence type="ECO:0000313" key="2">
    <source>
        <dbReference type="EMBL" id="KAJ5315471.1"/>
    </source>
</evidence>
<name>A0A9W9L609_9EURO</name>
<feature type="chain" id="PRO_5041114688" evidence="1">
    <location>
        <begin position="19"/>
        <end position="101"/>
    </location>
</feature>
<gene>
    <name evidence="2" type="ORF">N7476_005778</name>
</gene>
<keyword evidence="1" id="KW-0732">Signal</keyword>
<organism evidence="2 3">
    <name type="scientific">Penicillium atrosanguineum</name>
    <dbReference type="NCBI Taxonomy" id="1132637"/>
    <lineage>
        <taxon>Eukaryota</taxon>
        <taxon>Fungi</taxon>
        <taxon>Dikarya</taxon>
        <taxon>Ascomycota</taxon>
        <taxon>Pezizomycotina</taxon>
        <taxon>Eurotiomycetes</taxon>
        <taxon>Eurotiomycetidae</taxon>
        <taxon>Eurotiales</taxon>
        <taxon>Aspergillaceae</taxon>
        <taxon>Penicillium</taxon>
    </lineage>
</organism>
<sequence length="101" mass="10599">MQFSFAALLVASVSSAAAWNITTFTDDKCTDSTGWELSQPGSIGCVSLGETVSSVLVEKMSDDFHFIGSSGYACDTFHQSGGNGCYAQGQGFQSIQVIPVN</sequence>
<evidence type="ECO:0000256" key="1">
    <source>
        <dbReference type="SAM" id="SignalP"/>
    </source>
</evidence>
<accession>A0A9W9L609</accession>
<proteinExistence type="predicted"/>
<dbReference type="EMBL" id="JAPZBO010000005">
    <property type="protein sequence ID" value="KAJ5315471.1"/>
    <property type="molecule type" value="Genomic_DNA"/>
</dbReference>
<feature type="signal peptide" evidence="1">
    <location>
        <begin position="1"/>
        <end position="18"/>
    </location>
</feature>